<comment type="subcellular location">
    <subcellularLocation>
        <location evidence="1">Membrane</location>
    </subcellularLocation>
    <subcellularLocation>
        <location evidence="2">Secreted</location>
    </subcellularLocation>
</comment>
<evidence type="ECO:0000256" key="1">
    <source>
        <dbReference type="ARBA" id="ARBA00004370"/>
    </source>
</evidence>
<dbReference type="PANTHER" id="PTHR11471">
    <property type="entry name" value="TUMOR NECROSIS FACTOR FAMILY MEMBER"/>
    <property type="match status" value="1"/>
</dbReference>
<keyword evidence="6" id="KW-0964">Secreted</keyword>
<gene>
    <name evidence="17" type="primary">LOC117346331</name>
</gene>
<dbReference type="GeneID" id="117346331"/>
<evidence type="ECO:0000256" key="2">
    <source>
        <dbReference type="ARBA" id="ARBA00004613"/>
    </source>
</evidence>
<dbReference type="FunCoup" id="A0A6P8NLZ7">
    <property type="interactions" value="572"/>
</dbReference>
<dbReference type="GO" id="GO:0005164">
    <property type="term" value="F:tumor necrosis factor receptor binding"/>
    <property type="evidence" value="ECO:0007669"/>
    <property type="project" value="InterPro"/>
</dbReference>
<evidence type="ECO:0000313" key="17">
    <source>
        <dbReference type="RefSeq" id="XP_033771619.1"/>
    </source>
</evidence>
<feature type="domain" description="THD" evidence="15">
    <location>
        <begin position="90"/>
        <end position="237"/>
    </location>
</feature>
<comment type="subunit">
    <text evidence="13">Homotrimer, and heterotrimer of either two LTB and one LTA subunits or (less prevalent) two LTA and one LTB subunits. Interacts with TNFRSF14.</text>
</comment>
<comment type="similarity">
    <text evidence="3">Belongs to the tumor necrosis factor family.</text>
</comment>
<dbReference type="GO" id="GO:0005125">
    <property type="term" value="F:cytokine activity"/>
    <property type="evidence" value="ECO:0007669"/>
    <property type="project" value="UniProtKB-KW"/>
</dbReference>
<evidence type="ECO:0000256" key="3">
    <source>
        <dbReference type="ARBA" id="ARBA00008670"/>
    </source>
</evidence>
<dbReference type="PRINTS" id="PR01236">
    <property type="entry name" value="TNFBETA"/>
</dbReference>
<dbReference type="GO" id="GO:0006955">
    <property type="term" value="P:immune response"/>
    <property type="evidence" value="ECO:0007669"/>
    <property type="project" value="InterPro"/>
</dbReference>
<accession>A0A6P8NLZ7</accession>
<evidence type="ECO:0000256" key="14">
    <source>
        <dbReference type="SAM" id="Phobius"/>
    </source>
</evidence>
<dbReference type="GO" id="GO:2001238">
    <property type="term" value="P:positive regulation of extrinsic apoptotic signaling pathway"/>
    <property type="evidence" value="ECO:0007669"/>
    <property type="project" value="TreeGrafter"/>
</dbReference>
<proteinExistence type="inferred from homology"/>
<dbReference type="InterPro" id="IPR006053">
    <property type="entry name" value="TNF"/>
</dbReference>
<dbReference type="PROSITE" id="PS50049">
    <property type="entry name" value="THD_2"/>
    <property type="match status" value="1"/>
</dbReference>
<dbReference type="AlphaFoldDB" id="A0A6P8NLZ7"/>
<keyword evidence="16" id="KW-1185">Reference proteome</keyword>
<evidence type="ECO:0000256" key="7">
    <source>
        <dbReference type="ARBA" id="ARBA00022729"/>
    </source>
</evidence>
<keyword evidence="9" id="KW-0325">Glycoprotein</keyword>
<dbReference type="CDD" id="cd00184">
    <property type="entry name" value="TNF"/>
    <property type="match status" value="1"/>
</dbReference>
<comment type="function">
    <text evidence="12">Cytokine that in its homotrimeric form binds to TNFRSF1A/TNFR1, TNFRSF1B/TNFBR and TNFRSF14/HVEM. In its heterotrimeric form with LTB binds to TNFRSF3/LTBR. Lymphotoxin is produced by lymphocytes and is cytotoxic for a wide range of tumor cells in vitro and in vivo.</text>
</comment>
<protein>
    <recommendedName>
        <fullName evidence="4">Lymphotoxin-alpha</fullName>
    </recommendedName>
    <alternativeName>
        <fullName evidence="10">TNF-beta</fullName>
    </alternativeName>
    <alternativeName>
        <fullName evidence="11">Tumor necrosis factor ligand superfamily member 1</fullName>
    </alternativeName>
</protein>
<dbReference type="GO" id="GO:0016020">
    <property type="term" value="C:membrane"/>
    <property type="evidence" value="ECO:0007669"/>
    <property type="project" value="UniProtKB-SubCell"/>
</dbReference>
<reference evidence="17" key="1">
    <citation type="submission" date="2025-08" db="UniProtKB">
        <authorList>
            <consortium name="RefSeq"/>
        </authorList>
    </citation>
    <scope>IDENTIFICATION</scope>
</reference>
<evidence type="ECO:0000256" key="10">
    <source>
        <dbReference type="ARBA" id="ARBA00033253"/>
    </source>
</evidence>
<dbReference type="SMART" id="SM00207">
    <property type="entry name" value="TNF"/>
    <property type="match status" value="1"/>
</dbReference>
<evidence type="ECO:0000256" key="6">
    <source>
        <dbReference type="ARBA" id="ARBA00022525"/>
    </source>
</evidence>
<dbReference type="RefSeq" id="XP_033771619.1">
    <property type="nucleotide sequence ID" value="XM_033915728.1"/>
</dbReference>
<evidence type="ECO:0000256" key="12">
    <source>
        <dbReference type="ARBA" id="ARBA00046146"/>
    </source>
</evidence>
<sequence length="237" mass="26154">MESAHLYTPVTLQRDLEREPGLARSRAGGCRLLWGLCMLSLLVVAALLLLFHPRKQEESRDTLNEAEGTVEAAAGPFKALKFQADHDGKAAAHLEGELDTSGLLQWLDSTPHTFTQQGLRLDNNSLVIPATGLYFVYSQVLFMGSGCLENPIYLSHMVINFSTLYPKHVTLMSAQKSVCTDVSHGHHKRRSRNLWSKSIYQGALFALDKGDFLSTSTDGMNYLVLTSGTAFFGAFMV</sequence>
<keyword evidence="14" id="KW-0812">Transmembrane</keyword>
<dbReference type="PANTHER" id="PTHR11471:SF31">
    <property type="entry name" value="LYMPHOTOXIN-ALPHA"/>
    <property type="match status" value="1"/>
</dbReference>
<dbReference type="InterPro" id="IPR021184">
    <property type="entry name" value="TNF_CS"/>
</dbReference>
<name>A0A6P8NLZ7_GEOSA</name>
<keyword evidence="5" id="KW-0202">Cytokine</keyword>
<keyword evidence="8 14" id="KW-0472">Membrane</keyword>
<evidence type="ECO:0000256" key="4">
    <source>
        <dbReference type="ARBA" id="ARBA00018403"/>
    </source>
</evidence>
<evidence type="ECO:0000259" key="15">
    <source>
        <dbReference type="PROSITE" id="PS50049"/>
    </source>
</evidence>
<keyword evidence="7" id="KW-0732">Signal</keyword>
<dbReference type="SUPFAM" id="SSF49842">
    <property type="entry name" value="TNF-like"/>
    <property type="match status" value="1"/>
</dbReference>
<evidence type="ECO:0000256" key="9">
    <source>
        <dbReference type="ARBA" id="ARBA00023180"/>
    </source>
</evidence>
<dbReference type="KEGG" id="gsh:117346331"/>
<evidence type="ECO:0000256" key="13">
    <source>
        <dbReference type="ARBA" id="ARBA00046860"/>
    </source>
</evidence>
<dbReference type="InterPro" id="IPR008983">
    <property type="entry name" value="Tumour_necrosis_fac-like_dom"/>
</dbReference>
<organism evidence="16 17">
    <name type="scientific">Geotrypetes seraphini</name>
    <name type="common">Gaboon caecilian</name>
    <name type="synonym">Caecilia seraphini</name>
    <dbReference type="NCBI Taxonomy" id="260995"/>
    <lineage>
        <taxon>Eukaryota</taxon>
        <taxon>Metazoa</taxon>
        <taxon>Chordata</taxon>
        <taxon>Craniata</taxon>
        <taxon>Vertebrata</taxon>
        <taxon>Euteleostomi</taxon>
        <taxon>Amphibia</taxon>
        <taxon>Gymnophiona</taxon>
        <taxon>Geotrypetes</taxon>
    </lineage>
</organism>
<dbReference type="GO" id="GO:0043123">
    <property type="term" value="P:positive regulation of canonical NF-kappaB signal transduction"/>
    <property type="evidence" value="ECO:0007669"/>
    <property type="project" value="TreeGrafter"/>
</dbReference>
<keyword evidence="14" id="KW-1133">Transmembrane helix</keyword>
<evidence type="ECO:0000256" key="5">
    <source>
        <dbReference type="ARBA" id="ARBA00022514"/>
    </source>
</evidence>
<dbReference type="Pfam" id="PF00229">
    <property type="entry name" value="TNF"/>
    <property type="match status" value="1"/>
</dbReference>
<evidence type="ECO:0000256" key="11">
    <source>
        <dbReference type="ARBA" id="ARBA00033263"/>
    </source>
</evidence>
<dbReference type="OrthoDB" id="9940698at2759"/>
<evidence type="ECO:0000313" key="16">
    <source>
        <dbReference type="Proteomes" id="UP000515159"/>
    </source>
</evidence>
<dbReference type="PROSITE" id="PS00251">
    <property type="entry name" value="THD_1"/>
    <property type="match status" value="1"/>
</dbReference>
<dbReference type="GO" id="GO:0005615">
    <property type="term" value="C:extracellular space"/>
    <property type="evidence" value="ECO:0007669"/>
    <property type="project" value="UniProtKB-KW"/>
</dbReference>
<dbReference type="InParanoid" id="A0A6P8NLZ7"/>
<dbReference type="InterPro" id="IPR002960">
    <property type="entry name" value="TNF_beta"/>
</dbReference>
<feature type="transmembrane region" description="Helical" evidence="14">
    <location>
        <begin position="32"/>
        <end position="51"/>
    </location>
</feature>
<dbReference type="Gene3D" id="2.60.120.40">
    <property type="match status" value="1"/>
</dbReference>
<dbReference type="InterPro" id="IPR006052">
    <property type="entry name" value="TNF_dom"/>
</dbReference>
<evidence type="ECO:0000256" key="8">
    <source>
        <dbReference type="ARBA" id="ARBA00023136"/>
    </source>
</evidence>
<dbReference type="PRINTS" id="PR01234">
    <property type="entry name" value="TNECROSISFCT"/>
</dbReference>
<dbReference type="Proteomes" id="UP000515159">
    <property type="component" value="Chromosome 12"/>
</dbReference>